<evidence type="ECO:0000313" key="3">
    <source>
        <dbReference type="Proteomes" id="UP000001203"/>
    </source>
</evidence>
<dbReference type="RefSeq" id="WP_009545352.1">
    <property type="nucleotide sequence ID" value="NC_010546.1"/>
</dbReference>
<reference evidence="2 3" key="1">
    <citation type="journal article" date="2008" name="Proc. Natl. Acad. Sci. U.S.A.">
        <title>The genome of Cyanothece 51142, a unicellular diazotrophic cyanobacterium important in the marine nitrogen cycle.</title>
        <authorList>
            <person name="Welsh E.A."/>
            <person name="Liberton M."/>
            <person name="Stoeckel J."/>
            <person name="Loh T."/>
            <person name="Elvitigala T."/>
            <person name="Wang C."/>
            <person name="Wollam A."/>
            <person name="Fulton R.S."/>
            <person name="Clifton S.W."/>
            <person name="Jacobs J.M."/>
            <person name="Aurora R."/>
            <person name="Ghosh B.K."/>
            <person name="Sherman L.A."/>
            <person name="Smith R.D."/>
            <person name="Wilson R.K."/>
            <person name="Pakrasi H.B."/>
        </authorList>
    </citation>
    <scope>NUCLEOTIDE SEQUENCE [LARGE SCALE GENOMIC DNA]</scope>
    <source>
        <strain evidence="3">ATCC 51142 / BH68</strain>
    </source>
</reference>
<keyword evidence="3" id="KW-1185">Reference proteome</keyword>
<dbReference type="HOGENOM" id="CLU_1203186_0_0_3"/>
<organism evidence="2 3">
    <name type="scientific">Crocosphaera subtropica (strain ATCC 51142 / BH68)</name>
    <name type="common">Cyanothece sp. (strain ATCC 51142)</name>
    <dbReference type="NCBI Taxonomy" id="43989"/>
    <lineage>
        <taxon>Bacteria</taxon>
        <taxon>Bacillati</taxon>
        <taxon>Cyanobacteriota</taxon>
        <taxon>Cyanophyceae</taxon>
        <taxon>Oscillatoriophycideae</taxon>
        <taxon>Chroococcales</taxon>
        <taxon>Aphanothecaceae</taxon>
        <taxon>Crocosphaera</taxon>
        <taxon>Crocosphaera subtropica</taxon>
    </lineage>
</organism>
<dbReference type="InterPro" id="IPR013424">
    <property type="entry name" value="Ice-binding_C"/>
</dbReference>
<evidence type="ECO:0000313" key="2">
    <source>
        <dbReference type="EMBL" id="ACB52826.1"/>
    </source>
</evidence>
<dbReference type="EMBL" id="CP000806">
    <property type="protein sequence ID" value="ACB52826.1"/>
    <property type="molecule type" value="Genomic_DNA"/>
</dbReference>
<gene>
    <name evidence="2" type="ordered locus">cce_3478</name>
</gene>
<keyword evidence="1" id="KW-0732">Signal</keyword>
<dbReference type="OrthoDB" id="10018898at2"/>
<dbReference type="NCBIfam" id="NF033208">
    <property type="entry name" value="choice_anch_E"/>
    <property type="match status" value="1"/>
</dbReference>
<sequence length="230" mass="23435">MNSALKALTTLASSSVVAMALASESNAATMVQMFDYDIPETATPFPEPFDFTLPGFDSALGMLTGITIQTTVNSTGIVSIFNATGTNQDFINATSAVTLTVTAPTTTINTTATAIEPSGTVIPGQNDFPGQMGTQVSNTIIEPGDFGAYIGGMLNLSFMANALAGSYSGTAPSGVFFGGSANVGGNVAIIYTYEVEDNVPGNPPRTPEPGTIAGLLAIGATGLASRRRKS</sequence>
<dbReference type="NCBIfam" id="TIGR02595">
    <property type="entry name" value="PEP_CTERM"/>
    <property type="match status" value="1"/>
</dbReference>
<dbReference type="eggNOG" id="ENOG5032HRP">
    <property type="taxonomic scope" value="Bacteria"/>
</dbReference>
<protein>
    <recommendedName>
        <fullName evidence="4">PEP-CTERM protein-sorting domain-containing protein</fullName>
    </recommendedName>
</protein>
<feature type="chain" id="PRO_5002772233" description="PEP-CTERM protein-sorting domain-containing protein" evidence="1">
    <location>
        <begin position="28"/>
        <end position="230"/>
    </location>
</feature>
<proteinExistence type="predicted"/>
<dbReference type="STRING" id="43989.cce_3478"/>
<dbReference type="KEGG" id="cyt:cce_3478"/>
<evidence type="ECO:0000256" key="1">
    <source>
        <dbReference type="SAM" id="SignalP"/>
    </source>
</evidence>
<feature type="signal peptide" evidence="1">
    <location>
        <begin position="1"/>
        <end position="27"/>
    </location>
</feature>
<evidence type="ECO:0008006" key="4">
    <source>
        <dbReference type="Google" id="ProtNLM"/>
    </source>
</evidence>
<accession>B1WZS7</accession>
<dbReference type="Proteomes" id="UP000001203">
    <property type="component" value="Chromosome circular"/>
</dbReference>
<name>B1WZS7_CROS5</name>
<dbReference type="AlphaFoldDB" id="B1WZS7"/>